<evidence type="ECO:0000256" key="3">
    <source>
        <dbReference type="ARBA" id="ARBA00023163"/>
    </source>
</evidence>
<dbReference type="InterPro" id="IPR036390">
    <property type="entry name" value="WH_DNA-bd_sf"/>
</dbReference>
<evidence type="ECO:0000313" key="5">
    <source>
        <dbReference type="EMBL" id="MPM10118.1"/>
    </source>
</evidence>
<accession>A0A644X2V7</accession>
<feature type="domain" description="HTH arsR-type" evidence="4">
    <location>
        <begin position="3"/>
        <end position="97"/>
    </location>
</feature>
<dbReference type="EMBL" id="VSSQ01001653">
    <property type="protein sequence ID" value="MPM10118.1"/>
    <property type="molecule type" value="Genomic_DNA"/>
</dbReference>
<gene>
    <name evidence="5" type="ORF">SDC9_56442</name>
</gene>
<dbReference type="GO" id="GO:0003700">
    <property type="term" value="F:DNA-binding transcription factor activity"/>
    <property type="evidence" value="ECO:0007669"/>
    <property type="project" value="InterPro"/>
</dbReference>
<dbReference type="PANTHER" id="PTHR33154:SF18">
    <property type="entry name" value="ARSENICAL RESISTANCE OPERON REPRESSOR"/>
    <property type="match status" value="1"/>
</dbReference>
<dbReference type="PROSITE" id="PS50987">
    <property type="entry name" value="HTH_ARSR_2"/>
    <property type="match status" value="1"/>
</dbReference>
<evidence type="ECO:0000256" key="1">
    <source>
        <dbReference type="ARBA" id="ARBA00023015"/>
    </source>
</evidence>
<keyword evidence="1" id="KW-0805">Transcription regulation</keyword>
<dbReference type="InterPro" id="IPR001845">
    <property type="entry name" value="HTH_ArsR_DNA-bd_dom"/>
</dbReference>
<dbReference type="PRINTS" id="PR00778">
    <property type="entry name" value="HTHARSR"/>
</dbReference>
<reference evidence="5" key="1">
    <citation type="submission" date="2019-08" db="EMBL/GenBank/DDBJ databases">
        <authorList>
            <person name="Kucharzyk K."/>
            <person name="Murdoch R.W."/>
            <person name="Higgins S."/>
            <person name="Loffler F."/>
        </authorList>
    </citation>
    <scope>NUCLEOTIDE SEQUENCE</scope>
</reference>
<dbReference type="Pfam" id="PF01022">
    <property type="entry name" value="HTH_5"/>
    <property type="match status" value="1"/>
</dbReference>
<evidence type="ECO:0000256" key="2">
    <source>
        <dbReference type="ARBA" id="ARBA00023125"/>
    </source>
</evidence>
<dbReference type="CDD" id="cd00090">
    <property type="entry name" value="HTH_ARSR"/>
    <property type="match status" value="1"/>
</dbReference>
<organism evidence="5">
    <name type="scientific">bioreactor metagenome</name>
    <dbReference type="NCBI Taxonomy" id="1076179"/>
    <lineage>
        <taxon>unclassified sequences</taxon>
        <taxon>metagenomes</taxon>
        <taxon>ecological metagenomes</taxon>
    </lineage>
</organism>
<dbReference type="InterPro" id="IPR051081">
    <property type="entry name" value="HTH_MetalResp_TranReg"/>
</dbReference>
<dbReference type="SMART" id="SM00418">
    <property type="entry name" value="HTH_ARSR"/>
    <property type="match status" value="1"/>
</dbReference>
<protein>
    <recommendedName>
        <fullName evidence="4">HTH arsR-type domain-containing protein</fullName>
    </recommendedName>
</protein>
<dbReference type="SUPFAM" id="SSF46785">
    <property type="entry name" value="Winged helix' DNA-binding domain"/>
    <property type="match status" value="1"/>
</dbReference>
<dbReference type="InterPro" id="IPR036388">
    <property type="entry name" value="WH-like_DNA-bd_sf"/>
</dbReference>
<keyword evidence="2" id="KW-0238">DNA-binding</keyword>
<proteinExistence type="predicted"/>
<dbReference type="PANTHER" id="PTHR33154">
    <property type="entry name" value="TRANSCRIPTIONAL REGULATOR, ARSR FAMILY"/>
    <property type="match status" value="1"/>
</dbReference>
<keyword evidence="3" id="KW-0804">Transcription</keyword>
<dbReference type="Gene3D" id="1.10.10.10">
    <property type="entry name" value="Winged helix-like DNA-binding domain superfamily/Winged helix DNA-binding domain"/>
    <property type="match status" value="1"/>
</dbReference>
<dbReference type="GO" id="GO:0003677">
    <property type="term" value="F:DNA binding"/>
    <property type="evidence" value="ECO:0007669"/>
    <property type="project" value="UniProtKB-KW"/>
</dbReference>
<sequence>METNNEGGNKLIEILKALADETRLRILAQIIKNEMCVCEIEECLQLTQSNASRHLTVLRRAGILESYKNAQWTYYKISKEFISENKELYDYIIKKIKQLPCYETDCANFDSCRNQDLCIQNINLK</sequence>
<evidence type="ECO:0000259" key="4">
    <source>
        <dbReference type="PROSITE" id="PS50987"/>
    </source>
</evidence>
<dbReference type="NCBIfam" id="NF033788">
    <property type="entry name" value="HTH_metalloreg"/>
    <property type="match status" value="1"/>
</dbReference>
<comment type="caution">
    <text evidence="5">The sequence shown here is derived from an EMBL/GenBank/DDBJ whole genome shotgun (WGS) entry which is preliminary data.</text>
</comment>
<dbReference type="AlphaFoldDB" id="A0A644X2V7"/>
<dbReference type="InterPro" id="IPR011991">
    <property type="entry name" value="ArsR-like_HTH"/>
</dbReference>
<name>A0A644X2V7_9ZZZZ</name>